<protein>
    <submittedName>
        <fullName evidence="1">Uncharacterized protein</fullName>
    </submittedName>
</protein>
<dbReference type="RefSeq" id="WP_369343968.1">
    <property type="nucleotide sequence ID" value="NZ_CP129674.1"/>
</dbReference>
<dbReference type="AlphaFoldDB" id="A0AB39U5T3"/>
<dbReference type="EMBL" id="CP129674">
    <property type="protein sequence ID" value="XDS44380.1"/>
    <property type="molecule type" value="Genomic_DNA"/>
</dbReference>
<dbReference type="KEGG" id="baqk:QN215_08985"/>
<gene>
    <name evidence="1" type="ORF">QN215_08985</name>
</gene>
<sequence>MAGYMPGTTHNRVLETIYKRRLVERIENIDSSQTLYALTARGNSFASAPIALPPLITTEWQNSTQQEHRLGVARFMSVLMSSTKITESYWDNANDLREVLLNGDYILLGEPQINAAYAERFGKKKYPTPDTLPLLYKKPVAKENAAPLARSEVYENSWWYMIPPYLHAEQDEPIRALTGENADTPLTPSPETIVMQRHPADAVLAPATMRNGGAVAIEIERYPKSSAAYETTMCRYGSALGRARFSAVIWACATHEIANAIERAAEKTGTTQMCTTFVYDTGRRNGSFLQGTEFRVCE</sequence>
<reference evidence="1" key="1">
    <citation type="submission" date="2023-07" db="EMBL/GenBank/DDBJ databases">
        <title>Bifidobacterium aquikefiriaerophilum sp. nov. and Bifidobacterium eccum sp. nov., isolated from water kefir.</title>
        <authorList>
            <person name="Breselge S."/>
            <person name="Bellassi P."/>
            <person name="Barcenilla C."/>
            <person name="Alvarez-Ordonez A."/>
            <person name="Morelli L."/>
            <person name="Cotter P.D."/>
        </authorList>
    </citation>
    <scope>NUCLEOTIDE SEQUENCE</scope>
    <source>
        <strain evidence="1">WK041_4_12</strain>
    </source>
</reference>
<name>A0AB39U5T3_9BIFI</name>
<accession>A0AB39U5T3</accession>
<evidence type="ECO:0000313" key="1">
    <source>
        <dbReference type="EMBL" id="XDS44380.1"/>
    </source>
</evidence>
<proteinExistence type="predicted"/>
<organism evidence="1">
    <name type="scientific">Bifidobacterium aquikefiricola</name>
    <dbReference type="NCBI Taxonomy" id="3059038"/>
    <lineage>
        <taxon>Bacteria</taxon>
        <taxon>Bacillati</taxon>
        <taxon>Actinomycetota</taxon>
        <taxon>Actinomycetes</taxon>
        <taxon>Bifidobacteriales</taxon>
        <taxon>Bifidobacteriaceae</taxon>
        <taxon>Bifidobacterium</taxon>
    </lineage>
</organism>